<evidence type="ECO:0000313" key="3">
    <source>
        <dbReference type="Proteomes" id="UP000009877"/>
    </source>
</evidence>
<evidence type="ECO:0000313" key="2">
    <source>
        <dbReference type="EMBL" id="EME36899.1"/>
    </source>
</evidence>
<proteinExistence type="predicted"/>
<dbReference type="SUPFAM" id="SSF54593">
    <property type="entry name" value="Glyoxalase/Bleomycin resistance protein/Dihydroxybiphenyl dioxygenase"/>
    <property type="match status" value="1"/>
</dbReference>
<dbReference type="Gene3D" id="3.10.180.10">
    <property type="entry name" value="2,3-Dihydroxybiphenyl 1,2-Dioxygenase, domain 1"/>
    <property type="match status" value="1"/>
</dbReference>
<dbReference type="RefSeq" id="WP_006214290.1">
    <property type="nucleotide sequence ID" value="NZ_ANHZ02000007.1"/>
</dbReference>
<gene>
    <name evidence="2" type="ORF">C884_02259</name>
</gene>
<organism evidence="2 3">
    <name type="scientific">Kocuria palustris PEL</name>
    <dbReference type="NCBI Taxonomy" id="1236550"/>
    <lineage>
        <taxon>Bacteria</taxon>
        <taxon>Bacillati</taxon>
        <taxon>Actinomycetota</taxon>
        <taxon>Actinomycetes</taxon>
        <taxon>Micrococcales</taxon>
        <taxon>Micrococcaceae</taxon>
        <taxon>Kocuria</taxon>
    </lineage>
</organism>
<keyword evidence="3" id="KW-1185">Reference proteome</keyword>
<name>M2YE93_9MICC</name>
<reference evidence="2 3" key="1">
    <citation type="journal article" date="2014" name="Genome Announc.">
        <title>Draft Genome Sequence of Kocuria palustris PEL.</title>
        <authorList>
            <person name="Sharma G."/>
            <person name="Khatri I."/>
            <person name="Subramanian S."/>
        </authorList>
    </citation>
    <scope>NUCLEOTIDE SEQUENCE [LARGE SCALE GENOMIC DNA]</scope>
    <source>
        <strain evidence="2 3">PEL</strain>
    </source>
</reference>
<dbReference type="AlphaFoldDB" id="M2YE93"/>
<dbReference type="STRING" id="71999.KPaMU14_12225"/>
<accession>M2YE93</accession>
<comment type="caution">
    <text evidence="2">The sequence shown here is derived from an EMBL/GenBank/DDBJ whole genome shotgun (WGS) entry which is preliminary data.</text>
</comment>
<evidence type="ECO:0008006" key="4">
    <source>
        <dbReference type="Google" id="ProtNLM"/>
    </source>
</evidence>
<feature type="region of interest" description="Disordered" evidence="1">
    <location>
        <begin position="1"/>
        <end position="23"/>
    </location>
</feature>
<dbReference type="CDD" id="cd06587">
    <property type="entry name" value="VOC"/>
    <property type="match status" value="1"/>
</dbReference>
<protein>
    <recommendedName>
        <fullName evidence="4">VOC domain-containing protein</fullName>
    </recommendedName>
</protein>
<dbReference type="InterPro" id="IPR029068">
    <property type="entry name" value="Glyas_Bleomycin-R_OHBP_Dase"/>
</dbReference>
<dbReference type="Proteomes" id="UP000009877">
    <property type="component" value="Unassembled WGS sequence"/>
</dbReference>
<sequence length="169" mass="18283">MDDNRTSAPASPVPTPDSSAQPPELCREIYGMPMFVSIPCRDLTASSALWTEGLGFFELFAIPGQLIHLRRWAFQDVLLIPAEAQPLEASSQPPTVSFACVLDQLDVIAEACRSAGGAVDGPHDRPWNARELAVITPEGTRVVMTAAKPFVHDSREDHALRAMSISESA</sequence>
<evidence type="ECO:0000256" key="1">
    <source>
        <dbReference type="SAM" id="MobiDB-lite"/>
    </source>
</evidence>
<dbReference type="EMBL" id="ANHZ02000007">
    <property type="protein sequence ID" value="EME36899.1"/>
    <property type="molecule type" value="Genomic_DNA"/>
</dbReference>